<comment type="similarity">
    <text evidence="2">Belongs to the sphingosine N-acyltransferase family.</text>
</comment>
<evidence type="ECO:0000256" key="2">
    <source>
        <dbReference type="ARBA" id="ARBA00009808"/>
    </source>
</evidence>
<keyword evidence="4 9" id="KW-0812">Transmembrane</keyword>
<keyword evidence="3" id="KW-0808">Transferase</keyword>
<dbReference type="OrthoDB" id="3053196at2759"/>
<dbReference type="SMART" id="SM00724">
    <property type="entry name" value="TLC"/>
    <property type="match status" value="1"/>
</dbReference>
<dbReference type="STRING" id="1569628.A0A316UT60"/>
<keyword evidence="8" id="KW-0325">Glycoprotein</keyword>
<reference evidence="14 15" key="1">
    <citation type="journal article" date="2018" name="Mol. Biol. Evol.">
        <title>Broad Genomic Sampling Reveals a Smut Pathogenic Ancestry of the Fungal Clade Ustilaginomycotina.</title>
        <authorList>
            <person name="Kijpornyongpan T."/>
            <person name="Mondo S.J."/>
            <person name="Barry K."/>
            <person name="Sandor L."/>
            <person name="Lee J."/>
            <person name="Lipzen A."/>
            <person name="Pangilinan J."/>
            <person name="LaButti K."/>
            <person name="Hainaut M."/>
            <person name="Henrissat B."/>
            <person name="Grigoriev I.V."/>
            <person name="Spatafora J.W."/>
            <person name="Aime M.C."/>
        </authorList>
    </citation>
    <scope>NUCLEOTIDE SEQUENCE [LARGE SCALE GENOMIC DNA]</scope>
    <source>
        <strain evidence="14 15">MCA 5214</strain>
    </source>
</reference>
<gene>
    <name evidence="14" type="ORF">BDZ90DRAFT_245980</name>
</gene>
<evidence type="ECO:0000256" key="9">
    <source>
        <dbReference type="PROSITE-ProRule" id="PRU00205"/>
    </source>
</evidence>
<name>A0A316UT60_9BASI</name>
<dbReference type="EMBL" id="KZ819666">
    <property type="protein sequence ID" value="PWN27978.1"/>
    <property type="molecule type" value="Genomic_DNA"/>
</dbReference>
<dbReference type="GO" id="GO:0046513">
    <property type="term" value="P:ceramide biosynthetic process"/>
    <property type="evidence" value="ECO:0007669"/>
    <property type="project" value="InterPro"/>
</dbReference>
<feature type="signal peptide" evidence="12">
    <location>
        <begin position="1"/>
        <end position="22"/>
    </location>
</feature>
<evidence type="ECO:0000256" key="5">
    <source>
        <dbReference type="ARBA" id="ARBA00022824"/>
    </source>
</evidence>
<evidence type="ECO:0000256" key="10">
    <source>
        <dbReference type="SAM" id="MobiDB-lite"/>
    </source>
</evidence>
<evidence type="ECO:0000256" key="4">
    <source>
        <dbReference type="ARBA" id="ARBA00022692"/>
    </source>
</evidence>
<dbReference type="PANTHER" id="PTHR12560:SF11">
    <property type="entry name" value="CERAMIDE SYNTHASE LAC1-RELATED"/>
    <property type="match status" value="1"/>
</dbReference>
<dbReference type="PROSITE" id="PS50922">
    <property type="entry name" value="TLC"/>
    <property type="match status" value="1"/>
</dbReference>
<keyword evidence="7 9" id="KW-0472">Membrane</keyword>
<dbReference type="GeneID" id="37029357"/>
<dbReference type="RefSeq" id="XP_025362590.1">
    <property type="nucleotide sequence ID" value="XM_025507534.1"/>
</dbReference>
<dbReference type="GO" id="GO:0005789">
    <property type="term" value="C:endoplasmic reticulum membrane"/>
    <property type="evidence" value="ECO:0007669"/>
    <property type="project" value="UniProtKB-SubCell"/>
</dbReference>
<evidence type="ECO:0000256" key="12">
    <source>
        <dbReference type="SAM" id="SignalP"/>
    </source>
</evidence>
<keyword evidence="5" id="KW-0256">Endoplasmic reticulum</keyword>
<dbReference type="AlphaFoldDB" id="A0A316UT60"/>
<feature type="transmembrane region" description="Helical" evidence="11">
    <location>
        <begin position="168"/>
        <end position="188"/>
    </location>
</feature>
<keyword evidence="15" id="KW-1185">Reference proteome</keyword>
<evidence type="ECO:0000256" key="7">
    <source>
        <dbReference type="ARBA" id="ARBA00023136"/>
    </source>
</evidence>
<feature type="region of interest" description="Disordered" evidence="10">
    <location>
        <begin position="430"/>
        <end position="449"/>
    </location>
</feature>
<feature type="transmembrane region" description="Helical" evidence="11">
    <location>
        <begin position="336"/>
        <end position="355"/>
    </location>
</feature>
<dbReference type="PANTHER" id="PTHR12560">
    <property type="entry name" value="LONGEVITY ASSURANCE FACTOR 1 LAG1"/>
    <property type="match status" value="1"/>
</dbReference>
<evidence type="ECO:0000256" key="6">
    <source>
        <dbReference type="ARBA" id="ARBA00022989"/>
    </source>
</evidence>
<dbReference type="Pfam" id="PF03798">
    <property type="entry name" value="TRAM_LAG1_CLN8"/>
    <property type="match status" value="1"/>
</dbReference>
<evidence type="ECO:0000256" key="1">
    <source>
        <dbReference type="ARBA" id="ARBA00004477"/>
    </source>
</evidence>
<accession>A0A316UT60</accession>
<feature type="domain" description="TLC" evidence="13">
    <location>
        <begin position="201"/>
        <end position="420"/>
    </location>
</feature>
<evidence type="ECO:0000256" key="11">
    <source>
        <dbReference type="SAM" id="Phobius"/>
    </source>
</evidence>
<dbReference type="GO" id="GO:0050291">
    <property type="term" value="F:sphingosine N-acyltransferase activity"/>
    <property type="evidence" value="ECO:0007669"/>
    <property type="project" value="InterPro"/>
</dbReference>
<keyword evidence="12" id="KW-0732">Signal</keyword>
<evidence type="ECO:0000313" key="15">
    <source>
        <dbReference type="Proteomes" id="UP000245884"/>
    </source>
</evidence>
<organism evidence="14 15">
    <name type="scientific">Jaminaea rosea</name>
    <dbReference type="NCBI Taxonomy" id="1569628"/>
    <lineage>
        <taxon>Eukaryota</taxon>
        <taxon>Fungi</taxon>
        <taxon>Dikarya</taxon>
        <taxon>Basidiomycota</taxon>
        <taxon>Ustilaginomycotina</taxon>
        <taxon>Exobasidiomycetes</taxon>
        <taxon>Microstromatales</taxon>
        <taxon>Microstromatales incertae sedis</taxon>
        <taxon>Jaminaea</taxon>
    </lineage>
</organism>
<keyword evidence="6 11" id="KW-1133">Transmembrane helix</keyword>
<evidence type="ECO:0000259" key="13">
    <source>
        <dbReference type="PROSITE" id="PS50922"/>
    </source>
</evidence>
<feature type="transmembrane region" description="Helical" evidence="11">
    <location>
        <begin position="391"/>
        <end position="410"/>
    </location>
</feature>
<proteinExistence type="inferred from homology"/>
<evidence type="ECO:0000256" key="3">
    <source>
        <dbReference type="ARBA" id="ARBA00022679"/>
    </source>
</evidence>
<dbReference type="InterPro" id="IPR006634">
    <property type="entry name" value="TLC-dom"/>
</dbReference>
<sequence length="467" mass="54601">MSPLVVVAAEGVVLALMRVAVGEEAASRWAEAVEEAMLEVVVGAQHSLQAEAAAVAVLSHRHHQAAVVVAEWLALLTSGSSQCSLGLFKDLYTMRWMTTPSSSLKIALVFIIGYTNWRLVTPHVRNPFEPFLFLSHRVPVAQVLMAEPKAALTGDTVRYQKGYFDLCFLAFYIVVFSFIRQTTTIYLFRPFAEWWGIKNETKRERLTEQCYAILYWGTFGALGTYVMSHQESWWFNLEHLWLKYPHWQMRGELKLYYLLQFSYWLQQALVMILKLEKPRKDYYELIAHHLVTLWLIGWSYLINLTMIGTTVFVCMDIPDTFLALSKVLNYLALDKLATVVFAGFMFIWTYFRIYLSSVTLWSVWSQFDLIPAHTREWNPEKGWWLVPWMKYQIFAPLFLLLLLNLFWYYLMWRILFRAVRGHVADEREEGEYDEEEEEAKRKTEEDPYPLHISKRSGICRLALVTKG</sequence>
<evidence type="ECO:0000313" key="14">
    <source>
        <dbReference type="EMBL" id="PWN27978.1"/>
    </source>
</evidence>
<dbReference type="InterPro" id="IPR016439">
    <property type="entry name" value="Lag1/Lac1-like"/>
</dbReference>
<dbReference type="Proteomes" id="UP000245884">
    <property type="component" value="Unassembled WGS sequence"/>
</dbReference>
<comment type="subcellular location">
    <subcellularLocation>
        <location evidence="1">Endoplasmic reticulum membrane</location>
        <topology evidence="1">Multi-pass membrane protein</topology>
    </subcellularLocation>
</comment>
<protein>
    <submittedName>
        <fullName evidence="14">Longevity assurance proteins LAG1/LAC1</fullName>
    </submittedName>
</protein>
<feature type="transmembrane region" description="Helical" evidence="11">
    <location>
        <begin position="209"/>
        <end position="227"/>
    </location>
</feature>
<feature type="chain" id="PRO_5016315065" evidence="12">
    <location>
        <begin position="23"/>
        <end position="467"/>
    </location>
</feature>
<evidence type="ECO:0000256" key="8">
    <source>
        <dbReference type="ARBA" id="ARBA00023180"/>
    </source>
</evidence>